<evidence type="ECO:0000313" key="2">
    <source>
        <dbReference type="Proteomes" id="UP000006702"/>
    </source>
</evidence>
<dbReference type="Proteomes" id="UP000006702">
    <property type="component" value="Mitochondrion"/>
</dbReference>
<protein>
    <submittedName>
        <fullName evidence="1">Uncharacterized protein</fullName>
    </submittedName>
</protein>
<dbReference type="EMBL" id="JQ354995">
    <property type="protein sequence ID" value="AFD95945.1"/>
    <property type="molecule type" value="Genomic_DNA"/>
</dbReference>
<accession>H9CNQ1</accession>
<sequence>MLWFLKVKKFIYISSNIILFICQNYIIIWYFICIIASILSCFDFYYLYLFSLDIWSGEINIDVSTLNINVSTLNIDVSTLNMSSGDEGNYSFGFGGGDPGNNQGGNTNPEGGAIIGIDDQNERRNRENMGHYRLHNLHTEPYNPLGNRPPMCDRQLGELIECKARLYQRFVPSRYPDLRVGDVFNTDSIIDKIARERLLGHILDYKFILTSSYNELELNLDTGYHKLYTVKITPLLIYSLKNSPF</sequence>
<name>H9CNQ1_NEOFI</name>
<gene>
    <name evidence="1" type="ORF">NFIA_m0430</name>
</gene>
<dbReference type="AlphaFoldDB" id="H9CNQ1"/>
<proteinExistence type="predicted"/>
<reference evidence="1 2" key="1">
    <citation type="journal article" date="2012" name="BMC Genomics">
        <title>Sequencing of mitochondrial genomes of nine Aspergillus and Penicillium species identifies mobile introns and accessory genes as main sources of genome size variability.</title>
        <authorList>
            <person name="Joardar V."/>
            <person name="Abrams N.F."/>
            <person name="Hostetler J."/>
            <person name="Paukstelis P.J."/>
            <person name="Pakala S."/>
            <person name="Pakala S.B."/>
            <person name="Zafar N."/>
            <person name="Abolude O.O."/>
            <person name="Payne G."/>
            <person name="Andrianopoulos A."/>
            <person name="Denning D.W."/>
            <person name="Nierman W.C."/>
        </authorList>
    </citation>
    <scope>NUCLEOTIDE SEQUENCE [LARGE SCALE GENOMIC DNA]</scope>
    <source>
        <strain evidence="2">ATCC 1020 / DSM 3700 / CBS 544.65 / FGSC A1164 / JCM 1740 / NRRL 181 / WB 181</strain>
    </source>
</reference>
<geneLocation type="mitochondrion" evidence="1"/>
<organism evidence="2">
    <name type="scientific">Neosartorya fischeri (strain ATCC 1020 / DSM 3700 / CBS 544.65 / FGSC A1164 / JCM 1740 / NRRL 181 / WB 181)</name>
    <name type="common">Aspergillus fischerianus</name>
    <dbReference type="NCBI Taxonomy" id="331117"/>
    <lineage>
        <taxon>Eukaryota</taxon>
        <taxon>Fungi</taxon>
        <taxon>Dikarya</taxon>
        <taxon>Ascomycota</taxon>
        <taxon>Pezizomycotina</taxon>
        <taxon>Eurotiomycetes</taxon>
        <taxon>Eurotiomycetidae</taxon>
        <taxon>Eurotiales</taxon>
        <taxon>Aspergillaceae</taxon>
        <taxon>Aspergillus</taxon>
        <taxon>Aspergillus subgen. Fumigati</taxon>
    </lineage>
</organism>
<keyword evidence="1" id="KW-0496">Mitochondrion</keyword>
<evidence type="ECO:0000313" key="1">
    <source>
        <dbReference type="EMBL" id="AFD95945.1"/>
    </source>
</evidence>
<keyword evidence="2" id="KW-1185">Reference proteome</keyword>